<evidence type="ECO:0000259" key="2">
    <source>
        <dbReference type="SMART" id="SM00382"/>
    </source>
</evidence>
<dbReference type="InterPro" id="IPR037219">
    <property type="entry name" value="Peptidase_M41-like"/>
</dbReference>
<proteinExistence type="predicted"/>
<dbReference type="SMART" id="SM00382">
    <property type="entry name" value="AAA"/>
    <property type="match status" value="2"/>
</dbReference>
<keyword evidence="4" id="KW-1185">Reference proteome</keyword>
<protein>
    <recommendedName>
        <fullName evidence="2">AAA+ ATPase domain-containing protein</fullName>
    </recommendedName>
</protein>
<dbReference type="Pfam" id="PF01434">
    <property type="entry name" value="Peptidase_M41"/>
    <property type="match status" value="1"/>
</dbReference>
<dbReference type="InterPro" id="IPR027417">
    <property type="entry name" value="P-loop_NTPase"/>
</dbReference>
<gene>
    <name evidence="3" type="ORF">SSCH_480013</name>
</gene>
<feature type="domain" description="AAA+ ATPase" evidence="2">
    <location>
        <begin position="753"/>
        <end position="898"/>
    </location>
</feature>
<dbReference type="EMBL" id="CDRZ01000245">
    <property type="protein sequence ID" value="CEO89434.1"/>
    <property type="molecule type" value="Genomic_DNA"/>
</dbReference>
<dbReference type="GO" id="GO:0030163">
    <property type="term" value="P:protein catabolic process"/>
    <property type="evidence" value="ECO:0007669"/>
    <property type="project" value="TreeGrafter"/>
</dbReference>
<dbReference type="FunFam" id="3.40.50.300:FF:002568">
    <property type="entry name" value="Cell division protein (FtsH)"/>
    <property type="match status" value="1"/>
</dbReference>
<organism evidence="3 4">
    <name type="scientific">Syntrophaceticus schinkii</name>
    <dbReference type="NCBI Taxonomy" id="499207"/>
    <lineage>
        <taxon>Bacteria</taxon>
        <taxon>Bacillati</taxon>
        <taxon>Bacillota</taxon>
        <taxon>Clostridia</taxon>
        <taxon>Thermoanaerobacterales</taxon>
        <taxon>Thermoanaerobacterales Family III. Incertae Sedis</taxon>
        <taxon>Syntrophaceticus</taxon>
    </lineage>
</organism>
<dbReference type="SUPFAM" id="SSF52540">
    <property type="entry name" value="P-loop containing nucleoside triphosphate hydrolases"/>
    <property type="match status" value="2"/>
</dbReference>
<dbReference type="PANTHER" id="PTHR23076:SF97">
    <property type="entry name" value="ATP-DEPENDENT ZINC METALLOPROTEASE YME1L1"/>
    <property type="match status" value="1"/>
</dbReference>
<accession>A0A0B7MFP2</accession>
<dbReference type="PANTHER" id="PTHR23076">
    <property type="entry name" value="METALLOPROTEASE M41 FTSH"/>
    <property type="match status" value="1"/>
</dbReference>
<evidence type="ECO:0000313" key="4">
    <source>
        <dbReference type="Proteomes" id="UP000046155"/>
    </source>
</evidence>
<feature type="domain" description="AAA+ ATPase" evidence="2">
    <location>
        <begin position="214"/>
        <end position="363"/>
    </location>
</feature>
<dbReference type="GO" id="GO:0005524">
    <property type="term" value="F:ATP binding"/>
    <property type="evidence" value="ECO:0007669"/>
    <property type="project" value="InterPro"/>
</dbReference>
<dbReference type="OrthoDB" id="9809379at2"/>
<dbReference type="SUPFAM" id="SSF140990">
    <property type="entry name" value="FtsH protease domain-like"/>
    <property type="match status" value="1"/>
</dbReference>
<dbReference type="Gene3D" id="1.10.8.60">
    <property type="match status" value="1"/>
</dbReference>
<evidence type="ECO:0000313" key="3">
    <source>
        <dbReference type="EMBL" id="CEO89434.1"/>
    </source>
</evidence>
<dbReference type="InterPro" id="IPR003959">
    <property type="entry name" value="ATPase_AAA_core"/>
</dbReference>
<dbReference type="Gene3D" id="1.20.58.760">
    <property type="entry name" value="Peptidase M41"/>
    <property type="match status" value="1"/>
</dbReference>
<dbReference type="InterPro" id="IPR001270">
    <property type="entry name" value="ClpA/B"/>
</dbReference>
<dbReference type="InterPro" id="IPR000642">
    <property type="entry name" value="Peptidase_M41"/>
</dbReference>
<sequence length="1161" mass="128554">MELNTAMRFVMVRAQAEAVAAKNSAIRIEHIFLGLLKLSELTANDFAPASRHKEQIDADIRAVRAQLSEQGIDSSRMRSQLRNLLHTKELSGGNAELEEMLATAGKMAARRKDEDITAAVVLAAILDHPTPLMLEVYPGSQEAGRQENKQKGNQEEQPSEMGIGFLPELTTRIRQMRAVLLSSVHGQDHVVHAFAEGMFSAEVLAASDEKRKRPRAIFVFAGPPGVGKTFLAEQAAEALQIPYKRFDMSSFSDHQSYMNLIGFERSYQGAKPGTLTGFVKENPHSILLFDEIEKAHLNTIHLFLQILDAGRLADRYLEEDIPFKDTMIIFTSNAGRSLYEGDVKQNTAGIPRKTIINALETEKNPQTGQPYFPAAITSRMATGWPLMFNHLQANDLEKISAGEFKRLCGLFAKQYGIEVSTDDLLATTLLFAEGGQADARTLRAQTELFFKNEIFKLCRLFNSDTFASVLENLDSIRFEVETENLPDDVLPIFQNNEKPEILIFGLPYLADACREKLPDFFFHQTTNHDEALKIAGERDLRLVLLNLGARDEFTTCPGDDTELKGYMLNHAAGQKTVNAFDFAPMAAASIRQGNQLFQSIRERLPELPVYLLETELFTIDSELEMSFVRAGARGKLAEPQEDFSVFEDELHLICRRLYMQNVSASLAGERKVLYFETAPKFTADKKKVVIRVRNLRLKQALAADDTGEVLTDAKKPDIRFADVIGAGEAKEELQFFINYLRNPKKFSAQGLKPPKGVLLYGPPGTGKTLLAKAMAGESGVAFIPAVASAFVTKYQGSGPEAVRALFKKARRYAPSIIFIDEIDAVGRARGGSNSGHGEEMALNALLTEMDGFSVDPKRPVFVLAATNFDVEEGQGGMGTIDAALARRFDRKVLVDLPNKDDRYRYIQMILKKNKTHKVSEQMIERLAGRSTGMSLANMASVLELANRMAVKQNIPLDDGILDEAYELTKHGAQKNWGHEYLERVARHESGHAFMCYLGGNTPAYLTIVARGGHGGYMEHTDEDIGPLQTKEALINRIRTSLGGRAAEIVYYGEKDGISTGASGDLESATRLVRAMICSYGMDDEFGMAVMSQEEATRGPLAAKVSQRVSGIIKEEMANTVAVIDKNKARLDRMVNALLEKNKLTGGEMEELLSDPAESRVC</sequence>
<dbReference type="Proteomes" id="UP000046155">
    <property type="component" value="Unassembled WGS sequence"/>
</dbReference>
<evidence type="ECO:0000256" key="1">
    <source>
        <dbReference type="SAM" id="MobiDB-lite"/>
    </source>
</evidence>
<feature type="compositionally biased region" description="Basic and acidic residues" evidence="1">
    <location>
        <begin position="144"/>
        <end position="154"/>
    </location>
</feature>
<dbReference type="SUPFAM" id="SSF81923">
    <property type="entry name" value="Double Clp-N motif"/>
    <property type="match status" value="1"/>
</dbReference>
<dbReference type="GO" id="GO:0004222">
    <property type="term" value="F:metalloendopeptidase activity"/>
    <property type="evidence" value="ECO:0007669"/>
    <property type="project" value="InterPro"/>
</dbReference>
<reference evidence="4" key="1">
    <citation type="submission" date="2015-01" db="EMBL/GenBank/DDBJ databases">
        <authorList>
            <person name="Manzoor Shahid"/>
            <person name="Zubair Saima"/>
        </authorList>
    </citation>
    <scope>NUCLEOTIDE SEQUENCE [LARGE SCALE GENOMIC DNA]</scope>
    <source>
        <strain evidence="4">Sp3</strain>
    </source>
</reference>
<dbReference type="InterPro" id="IPR036628">
    <property type="entry name" value="Clp_N_dom_sf"/>
</dbReference>
<dbReference type="GO" id="GO:0004176">
    <property type="term" value="F:ATP-dependent peptidase activity"/>
    <property type="evidence" value="ECO:0007669"/>
    <property type="project" value="InterPro"/>
</dbReference>
<dbReference type="GO" id="GO:0006508">
    <property type="term" value="P:proteolysis"/>
    <property type="evidence" value="ECO:0007669"/>
    <property type="project" value="InterPro"/>
</dbReference>
<feature type="region of interest" description="Disordered" evidence="1">
    <location>
        <begin position="141"/>
        <end position="160"/>
    </location>
</feature>
<name>A0A0B7MFP2_9FIRM</name>
<dbReference type="Pfam" id="PF00004">
    <property type="entry name" value="AAA"/>
    <property type="match status" value="1"/>
</dbReference>
<dbReference type="AlphaFoldDB" id="A0A0B7MFP2"/>
<dbReference type="InterPro" id="IPR003593">
    <property type="entry name" value="AAA+_ATPase"/>
</dbReference>
<dbReference type="Pfam" id="PF07724">
    <property type="entry name" value="AAA_2"/>
    <property type="match status" value="1"/>
</dbReference>
<dbReference type="RefSeq" id="WP_052835558.1">
    <property type="nucleotide sequence ID" value="NZ_CDRZ01000245.1"/>
</dbReference>
<dbReference type="GO" id="GO:0016887">
    <property type="term" value="F:ATP hydrolysis activity"/>
    <property type="evidence" value="ECO:0007669"/>
    <property type="project" value="InterPro"/>
</dbReference>
<dbReference type="PRINTS" id="PR00300">
    <property type="entry name" value="CLPPROTEASEA"/>
</dbReference>
<dbReference type="GO" id="GO:0005886">
    <property type="term" value="C:plasma membrane"/>
    <property type="evidence" value="ECO:0007669"/>
    <property type="project" value="TreeGrafter"/>
</dbReference>
<dbReference type="Gene3D" id="1.10.1780.10">
    <property type="entry name" value="Clp, N-terminal domain"/>
    <property type="match status" value="1"/>
</dbReference>
<dbReference type="Gene3D" id="3.40.50.300">
    <property type="entry name" value="P-loop containing nucleotide triphosphate hydrolases"/>
    <property type="match status" value="2"/>
</dbReference>